<proteinExistence type="predicted"/>
<feature type="domain" description="UBC core" evidence="2">
    <location>
        <begin position="13"/>
        <end position="146"/>
    </location>
</feature>
<dbReference type="STRING" id="695850.A0A067D9H4"/>
<dbReference type="EMBL" id="KK583189">
    <property type="protein sequence ID" value="KDO35647.1"/>
    <property type="molecule type" value="Genomic_DNA"/>
</dbReference>
<evidence type="ECO:0000313" key="4">
    <source>
        <dbReference type="Proteomes" id="UP000030745"/>
    </source>
</evidence>
<evidence type="ECO:0000259" key="2">
    <source>
        <dbReference type="PROSITE" id="PS50127"/>
    </source>
</evidence>
<dbReference type="InterPro" id="IPR016135">
    <property type="entry name" value="UBQ-conjugating_enzyme/RWD"/>
</dbReference>
<dbReference type="OMA" id="GPESCSY"/>
<accession>A0A067D9H4</accession>
<keyword evidence="4" id="KW-1185">Reference proteome</keyword>
<dbReference type="SUPFAM" id="SSF54495">
    <property type="entry name" value="UBC-like"/>
    <property type="match status" value="1"/>
</dbReference>
<evidence type="ECO:0000313" key="3">
    <source>
        <dbReference type="EMBL" id="KDO35647.1"/>
    </source>
</evidence>
<dbReference type="Proteomes" id="UP000030745">
    <property type="component" value="Unassembled WGS sequence"/>
</dbReference>
<protein>
    <recommendedName>
        <fullName evidence="2">UBC core domain-containing protein</fullName>
    </recommendedName>
</protein>
<keyword evidence="1" id="KW-0833">Ubl conjugation pathway</keyword>
<dbReference type="SMART" id="SM00212">
    <property type="entry name" value="UBCc"/>
    <property type="match status" value="1"/>
</dbReference>
<dbReference type="PROSITE" id="PS50127">
    <property type="entry name" value="UBC_2"/>
    <property type="match status" value="1"/>
</dbReference>
<dbReference type="CDD" id="cd23807">
    <property type="entry name" value="UEV_UBE2V"/>
    <property type="match status" value="1"/>
</dbReference>
<dbReference type="Pfam" id="PF00179">
    <property type="entry name" value="UQ_con"/>
    <property type="match status" value="1"/>
</dbReference>
<dbReference type="KEGG" id="spar:SPRG_00487"/>
<dbReference type="InterPro" id="IPR000608">
    <property type="entry name" value="UBC"/>
</dbReference>
<dbReference type="AlphaFoldDB" id="A0A067D9H4"/>
<dbReference type="PANTHER" id="PTHR24068">
    <property type="entry name" value="UBIQUITIN-CONJUGATING ENZYME E2"/>
    <property type="match status" value="1"/>
</dbReference>
<dbReference type="OrthoDB" id="6508832at2759"/>
<dbReference type="Gene3D" id="3.10.110.10">
    <property type="entry name" value="Ubiquitin Conjugating Enzyme"/>
    <property type="match status" value="1"/>
</dbReference>
<gene>
    <name evidence="3" type="ORF">SPRG_00487</name>
</gene>
<dbReference type="RefSeq" id="XP_012193971.1">
    <property type="nucleotide sequence ID" value="XM_012338581.1"/>
</dbReference>
<dbReference type="VEuPathDB" id="FungiDB:SPRG_00487"/>
<reference evidence="3 4" key="1">
    <citation type="journal article" date="2013" name="PLoS Genet.">
        <title>Distinctive expansion of potential virulence genes in the genome of the oomycete fish pathogen Saprolegnia parasitica.</title>
        <authorList>
            <person name="Jiang R.H."/>
            <person name="de Bruijn I."/>
            <person name="Haas B.J."/>
            <person name="Belmonte R."/>
            <person name="Lobach L."/>
            <person name="Christie J."/>
            <person name="van den Ackerveken G."/>
            <person name="Bottin A."/>
            <person name="Bulone V."/>
            <person name="Diaz-Moreno S.M."/>
            <person name="Dumas B."/>
            <person name="Fan L."/>
            <person name="Gaulin E."/>
            <person name="Govers F."/>
            <person name="Grenville-Briggs L.J."/>
            <person name="Horner N.R."/>
            <person name="Levin J.Z."/>
            <person name="Mammella M."/>
            <person name="Meijer H.J."/>
            <person name="Morris P."/>
            <person name="Nusbaum C."/>
            <person name="Oome S."/>
            <person name="Phillips A.J."/>
            <person name="van Rooyen D."/>
            <person name="Rzeszutek E."/>
            <person name="Saraiva M."/>
            <person name="Secombes C.J."/>
            <person name="Seidl M.F."/>
            <person name="Snel B."/>
            <person name="Stassen J.H."/>
            <person name="Sykes S."/>
            <person name="Tripathy S."/>
            <person name="van den Berg H."/>
            <person name="Vega-Arreguin J.C."/>
            <person name="Wawra S."/>
            <person name="Young S.K."/>
            <person name="Zeng Q."/>
            <person name="Dieguez-Uribeondo J."/>
            <person name="Russ C."/>
            <person name="Tyler B.M."/>
            <person name="van West P."/>
        </authorList>
    </citation>
    <scope>NUCLEOTIDE SEQUENCE [LARGE SCALE GENOMIC DNA]</scope>
    <source>
        <strain evidence="3 4">CBS 223.65</strain>
    </source>
</reference>
<evidence type="ECO:0000256" key="1">
    <source>
        <dbReference type="ARBA" id="ARBA00022786"/>
    </source>
</evidence>
<sequence length="146" mass="16141">MMAKSGAEVVIIPRNFKLLEELESAEKGHGDMSISYGLEQADDIFLTSWIGTILGPAGTCHDGRIYSLKIHCGEHYPNQPPDVYFTSRINMSCVDQSNGRVDPRRIGVLASWNRNSGIEQVLVSLRNEMASPANKRLPQHPEGSAF</sequence>
<name>A0A067D9H4_SAPPC</name>
<organism evidence="3 4">
    <name type="scientific">Saprolegnia parasitica (strain CBS 223.65)</name>
    <dbReference type="NCBI Taxonomy" id="695850"/>
    <lineage>
        <taxon>Eukaryota</taxon>
        <taxon>Sar</taxon>
        <taxon>Stramenopiles</taxon>
        <taxon>Oomycota</taxon>
        <taxon>Saprolegniomycetes</taxon>
        <taxon>Saprolegniales</taxon>
        <taxon>Saprolegniaceae</taxon>
        <taxon>Saprolegnia</taxon>
    </lineage>
</organism>
<dbReference type="FunFam" id="3.10.110.10:FF:000026">
    <property type="entry name" value="Ubiquitin-conjugating enzyme E2 variant"/>
    <property type="match status" value="1"/>
</dbReference>
<dbReference type="GeneID" id="24123126"/>